<dbReference type="GO" id="GO:0019843">
    <property type="term" value="F:rRNA binding"/>
    <property type="evidence" value="ECO:0007669"/>
    <property type="project" value="UniProtKB-UniRule"/>
</dbReference>
<dbReference type="FunFam" id="3.30.300.20:FF:000001">
    <property type="entry name" value="30S ribosomal protein S3"/>
    <property type="match status" value="1"/>
</dbReference>
<dbReference type="SUPFAM" id="SSF54821">
    <property type="entry name" value="Ribosomal protein S3 C-terminal domain"/>
    <property type="match status" value="1"/>
</dbReference>
<dbReference type="SMART" id="SM00322">
    <property type="entry name" value="KH"/>
    <property type="match status" value="1"/>
</dbReference>
<comment type="subunit">
    <text evidence="8">Part of the 30S ribosomal subunit. Forms a tight complex with proteins S10 and S14.</text>
</comment>
<dbReference type="CDD" id="cd02412">
    <property type="entry name" value="KH-II_30S_S3"/>
    <property type="match status" value="1"/>
</dbReference>
<evidence type="ECO:0000256" key="2">
    <source>
        <dbReference type="ARBA" id="ARBA00022730"/>
    </source>
</evidence>
<dbReference type="PROSITE" id="PS50823">
    <property type="entry name" value="KH_TYPE_2"/>
    <property type="match status" value="1"/>
</dbReference>
<dbReference type="HAMAP" id="MF_01309_B">
    <property type="entry name" value="Ribosomal_uS3_B"/>
    <property type="match status" value="1"/>
</dbReference>
<comment type="function">
    <text evidence="6 8">Binds the lower part of the 30S subunit head. Binds mRNA in the 70S ribosome, positioning it for translation.</text>
</comment>
<dbReference type="Gene3D" id="3.30.300.20">
    <property type="match status" value="1"/>
</dbReference>
<dbReference type="InterPro" id="IPR001351">
    <property type="entry name" value="Ribosomal_uS3_C"/>
</dbReference>
<dbReference type="PANTHER" id="PTHR11760">
    <property type="entry name" value="30S/40S RIBOSOMAL PROTEIN S3"/>
    <property type="match status" value="1"/>
</dbReference>
<accession>A0A2H0WRX5</accession>
<evidence type="ECO:0000256" key="7">
    <source>
        <dbReference type="ARBA" id="ARBA00035257"/>
    </source>
</evidence>
<keyword evidence="3 8" id="KW-0694">RNA-binding</keyword>
<sequence>MGQKVNPIIYRLGIHNDWQSLWAVGDKKQYKNFLLEDVKLRQFLRKRLQVAGIVGISIERLFNRMKITLFASRPGVVIGRGGKGLELLKNELYQRISIEAPEKNLEIKIEEVKNPDIEARFVAERVANQLERRMPHRRVMRKELERVMSAGALGVKIRLAGRIDGVKISRQEKFVVGKVPTSTIRADIDYAYVPALTRKGYVGVKVWIHKES</sequence>
<evidence type="ECO:0000259" key="10">
    <source>
        <dbReference type="PROSITE" id="PS50823"/>
    </source>
</evidence>
<gene>
    <name evidence="8" type="primary">rpsC</name>
    <name evidence="11" type="ORF">COT63_00045</name>
</gene>
<dbReference type="InterPro" id="IPR009019">
    <property type="entry name" value="KH_sf_prok-type"/>
</dbReference>
<name>A0A2H0WRX5_9BACT</name>
<evidence type="ECO:0000256" key="6">
    <source>
        <dbReference type="ARBA" id="ARBA00024998"/>
    </source>
</evidence>
<dbReference type="SUPFAM" id="SSF54814">
    <property type="entry name" value="Prokaryotic type KH domain (KH-domain type II)"/>
    <property type="match status" value="1"/>
</dbReference>
<evidence type="ECO:0000256" key="5">
    <source>
        <dbReference type="ARBA" id="ARBA00023274"/>
    </source>
</evidence>
<dbReference type="AlphaFoldDB" id="A0A2H0WRX5"/>
<dbReference type="Pfam" id="PF07650">
    <property type="entry name" value="KH_2"/>
    <property type="match status" value="1"/>
</dbReference>
<reference evidence="12" key="1">
    <citation type="submission" date="2017-09" db="EMBL/GenBank/DDBJ databases">
        <title>Depth-based differentiation of microbial function through sediment-hosted aquifers and enrichment of novel symbionts in the deep terrestrial subsurface.</title>
        <authorList>
            <person name="Probst A.J."/>
            <person name="Ladd B."/>
            <person name="Jarett J.K."/>
            <person name="Geller-Mcgrath D.E."/>
            <person name="Sieber C.M.K."/>
            <person name="Emerson J.B."/>
            <person name="Anantharaman K."/>
            <person name="Thomas B.C."/>
            <person name="Malmstrom R."/>
            <person name="Stieglmeier M."/>
            <person name="Klingl A."/>
            <person name="Woyke T."/>
            <person name="Ryan C.M."/>
            <person name="Banfield J.F."/>
        </authorList>
    </citation>
    <scope>NUCLEOTIDE SEQUENCE [LARGE SCALE GENOMIC DNA]</scope>
</reference>
<keyword evidence="2 8" id="KW-0699">rRNA-binding</keyword>
<comment type="caution">
    <text evidence="11">The sequence shown here is derived from an EMBL/GenBank/DDBJ whole genome shotgun (WGS) entry which is preliminary data.</text>
</comment>
<protein>
    <recommendedName>
        <fullName evidence="7 8">Small ribosomal subunit protein uS3</fullName>
    </recommendedName>
</protein>
<evidence type="ECO:0000256" key="8">
    <source>
        <dbReference type="HAMAP-Rule" id="MF_01309"/>
    </source>
</evidence>
<dbReference type="PANTHER" id="PTHR11760:SF19">
    <property type="entry name" value="SMALL RIBOSOMAL SUBUNIT PROTEIN US3C"/>
    <property type="match status" value="1"/>
</dbReference>
<dbReference type="EMBL" id="PEZH01000002">
    <property type="protein sequence ID" value="PIS15410.1"/>
    <property type="molecule type" value="Genomic_DNA"/>
</dbReference>
<dbReference type="InterPro" id="IPR018280">
    <property type="entry name" value="Ribosomal_uS3_CS"/>
</dbReference>
<dbReference type="NCBIfam" id="TIGR01009">
    <property type="entry name" value="rpsC_bact"/>
    <property type="match status" value="1"/>
</dbReference>
<dbReference type="InterPro" id="IPR004087">
    <property type="entry name" value="KH_dom"/>
</dbReference>
<proteinExistence type="inferred from homology"/>
<dbReference type="InterPro" id="IPR004044">
    <property type="entry name" value="KH_dom_type_2"/>
</dbReference>
<dbReference type="GO" id="GO:0003729">
    <property type="term" value="F:mRNA binding"/>
    <property type="evidence" value="ECO:0007669"/>
    <property type="project" value="UniProtKB-UniRule"/>
</dbReference>
<evidence type="ECO:0000313" key="12">
    <source>
        <dbReference type="Proteomes" id="UP000231282"/>
    </source>
</evidence>
<evidence type="ECO:0000256" key="9">
    <source>
        <dbReference type="RuleBase" id="RU003624"/>
    </source>
</evidence>
<dbReference type="Pfam" id="PF00189">
    <property type="entry name" value="Ribosomal_S3_C"/>
    <property type="match status" value="1"/>
</dbReference>
<evidence type="ECO:0000256" key="1">
    <source>
        <dbReference type="ARBA" id="ARBA00010761"/>
    </source>
</evidence>
<dbReference type="Gene3D" id="3.30.1140.32">
    <property type="entry name" value="Ribosomal protein S3, C-terminal domain"/>
    <property type="match status" value="1"/>
</dbReference>
<keyword evidence="5 8" id="KW-0687">Ribonucleoprotein</keyword>
<dbReference type="GO" id="GO:0003735">
    <property type="term" value="F:structural constituent of ribosome"/>
    <property type="evidence" value="ECO:0007669"/>
    <property type="project" value="InterPro"/>
</dbReference>
<dbReference type="InterPro" id="IPR036419">
    <property type="entry name" value="Ribosomal_S3_C_sf"/>
</dbReference>
<dbReference type="GO" id="GO:0006412">
    <property type="term" value="P:translation"/>
    <property type="evidence" value="ECO:0007669"/>
    <property type="project" value="UniProtKB-UniRule"/>
</dbReference>
<dbReference type="InterPro" id="IPR057258">
    <property type="entry name" value="Ribosomal_uS3"/>
</dbReference>
<dbReference type="InterPro" id="IPR015946">
    <property type="entry name" value="KH_dom-like_a/b"/>
</dbReference>
<evidence type="ECO:0000313" key="11">
    <source>
        <dbReference type="EMBL" id="PIS15410.1"/>
    </source>
</evidence>
<dbReference type="GO" id="GO:0022627">
    <property type="term" value="C:cytosolic small ribosomal subunit"/>
    <property type="evidence" value="ECO:0007669"/>
    <property type="project" value="TreeGrafter"/>
</dbReference>
<keyword evidence="4 8" id="KW-0689">Ribosomal protein</keyword>
<dbReference type="Proteomes" id="UP000231282">
    <property type="component" value="Unassembled WGS sequence"/>
</dbReference>
<evidence type="ECO:0000256" key="4">
    <source>
        <dbReference type="ARBA" id="ARBA00022980"/>
    </source>
</evidence>
<dbReference type="PROSITE" id="PS00548">
    <property type="entry name" value="RIBOSOMAL_S3"/>
    <property type="match status" value="1"/>
</dbReference>
<feature type="domain" description="KH type-2" evidence="10">
    <location>
        <begin position="40"/>
        <end position="113"/>
    </location>
</feature>
<comment type="similarity">
    <text evidence="1 8 9">Belongs to the universal ribosomal protein uS3 family.</text>
</comment>
<dbReference type="InterPro" id="IPR005704">
    <property type="entry name" value="Ribosomal_uS3_bac-typ"/>
</dbReference>
<organism evidence="11 12">
    <name type="scientific">Candidatus Shapirobacteria bacterium CG09_land_8_20_14_0_10_38_17</name>
    <dbReference type="NCBI Taxonomy" id="1974884"/>
    <lineage>
        <taxon>Bacteria</taxon>
        <taxon>Candidatus Shapironibacteriota</taxon>
    </lineage>
</organism>
<evidence type="ECO:0000256" key="3">
    <source>
        <dbReference type="ARBA" id="ARBA00022884"/>
    </source>
</evidence>